<evidence type="ECO:0000256" key="3">
    <source>
        <dbReference type="PROSITE-ProRule" id="PRU00221"/>
    </source>
</evidence>
<dbReference type="PROSITE" id="PS00678">
    <property type="entry name" value="WD_REPEATS_1"/>
    <property type="match status" value="1"/>
</dbReference>
<dbReference type="GO" id="GO:0030621">
    <property type="term" value="F:U4 snRNA binding"/>
    <property type="evidence" value="ECO:0007669"/>
    <property type="project" value="TreeGrafter"/>
</dbReference>
<evidence type="ECO:0000256" key="1">
    <source>
        <dbReference type="ARBA" id="ARBA00022574"/>
    </source>
</evidence>
<dbReference type="STRING" id="1353009.A0A1Y2IR07"/>
<reference evidence="4 5" key="1">
    <citation type="journal article" date="2015" name="Biotechnol. Biofuels">
        <title>Enhanced degradation of softwood versus hardwood by the white-rot fungus Pycnoporus coccineus.</title>
        <authorList>
            <person name="Couturier M."/>
            <person name="Navarro D."/>
            <person name="Chevret D."/>
            <person name="Henrissat B."/>
            <person name="Piumi F."/>
            <person name="Ruiz-Duenas F.J."/>
            <person name="Martinez A.T."/>
            <person name="Grigoriev I.V."/>
            <person name="Riley R."/>
            <person name="Lipzen A."/>
            <person name="Berrin J.G."/>
            <person name="Master E.R."/>
            <person name="Rosso M.N."/>
        </authorList>
    </citation>
    <scope>NUCLEOTIDE SEQUENCE [LARGE SCALE GENOMIC DNA]</scope>
    <source>
        <strain evidence="4 5">BRFM310</strain>
    </source>
</reference>
<feature type="repeat" description="WD" evidence="3">
    <location>
        <begin position="286"/>
        <end position="301"/>
    </location>
</feature>
<dbReference type="SUPFAM" id="SSF50978">
    <property type="entry name" value="WD40 repeat-like"/>
    <property type="match status" value="1"/>
</dbReference>
<evidence type="ECO:0000313" key="4">
    <source>
        <dbReference type="EMBL" id="OSD03538.1"/>
    </source>
</evidence>
<proteinExistence type="predicted"/>
<dbReference type="PANTHER" id="PTHR19846">
    <property type="entry name" value="WD40 REPEAT PROTEIN"/>
    <property type="match status" value="1"/>
</dbReference>
<keyword evidence="5" id="KW-1185">Reference proteome</keyword>
<protein>
    <submittedName>
        <fullName evidence="4">WD40 repeat-like protein</fullName>
    </submittedName>
</protein>
<keyword evidence="2" id="KW-0677">Repeat</keyword>
<dbReference type="GO" id="GO:0000398">
    <property type="term" value="P:mRNA splicing, via spliceosome"/>
    <property type="evidence" value="ECO:0007669"/>
    <property type="project" value="TreeGrafter"/>
</dbReference>
<sequence length="354" mass="38489">MDNHSKMETAISGSPQQHYYTVNDVAIDPSSPRRFASAGRDKRVLFWNCERIQDGEAPELIDEFECDDNPEVVKYHPAGSILAIQCDDGSVYLHTDRYVNQAIVAPAGRGHVTAEMAWGVHASRNLLFASSACQADASGHHKVFDVVRNKVVVEFDAGREACSSLALDPLGERLYIATECADSSFVLRQFDARTRDRKPAQKAALEPFAPGTDKASMEINALALSADGLYLAAARTDNWADVYDARMLAKGPLHSFAHEDAVSGARDNYGVVKAQWVDGRPRGVGLVTGGSDGCVRLWDVRRAADDPLNGTVLARGDYDVATFNLGDMYDGEKPIIVGERSGKVTIFDHAPSSN</sequence>
<dbReference type="InterPro" id="IPR036322">
    <property type="entry name" value="WD40_repeat_dom_sf"/>
</dbReference>
<keyword evidence="1 3" id="KW-0853">WD repeat</keyword>
<dbReference type="GO" id="GO:0017070">
    <property type="term" value="F:U6 snRNA binding"/>
    <property type="evidence" value="ECO:0007669"/>
    <property type="project" value="TreeGrafter"/>
</dbReference>
<dbReference type="EMBL" id="KZ084100">
    <property type="protein sequence ID" value="OSD03538.1"/>
    <property type="molecule type" value="Genomic_DNA"/>
</dbReference>
<evidence type="ECO:0000256" key="2">
    <source>
        <dbReference type="ARBA" id="ARBA00022737"/>
    </source>
</evidence>
<name>A0A1Y2IR07_TRAC3</name>
<dbReference type="InterPro" id="IPR001680">
    <property type="entry name" value="WD40_rpt"/>
</dbReference>
<organism evidence="4 5">
    <name type="scientific">Trametes coccinea (strain BRFM310)</name>
    <name type="common">Pycnoporus coccineus</name>
    <dbReference type="NCBI Taxonomy" id="1353009"/>
    <lineage>
        <taxon>Eukaryota</taxon>
        <taxon>Fungi</taxon>
        <taxon>Dikarya</taxon>
        <taxon>Basidiomycota</taxon>
        <taxon>Agaricomycotina</taxon>
        <taxon>Agaricomycetes</taxon>
        <taxon>Polyporales</taxon>
        <taxon>Polyporaceae</taxon>
        <taxon>Trametes</taxon>
    </lineage>
</organism>
<dbReference type="OrthoDB" id="10248252at2759"/>
<dbReference type="Pfam" id="PF00400">
    <property type="entry name" value="WD40"/>
    <property type="match status" value="2"/>
</dbReference>
<dbReference type="InterPro" id="IPR019775">
    <property type="entry name" value="WD40_repeat_CS"/>
</dbReference>
<evidence type="ECO:0000313" key="5">
    <source>
        <dbReference type="Proteomes" id="UP000193067"/>
    </source>
</evidence>
<gene>
    <name evidence="4" type="ORF">PYCCODRAFT_228919</name>
</gene>
<dbReference type="InterPro" id="IPR015943">
    <property type="entry name" value="WD40/YVTN_repeat-like_dom_sf"/>
</dbReference>
<dbReference type="PROSITE" id="PS50082">
    <property type="entry name" value="WD_REPEATS_2"/>
    <property type="match status" value="1"/>
</dbReference>
<dbReference type="Proteomes" id="UP000193067">
    <property type="component" value="Unassembled WGS sequence"/>
</dbReference>
<dbReference type="Gene3D" id="2.130.10.10">
    <property type="entry name" value="YVTN repeat-like/Quinoprotein amine dehydrogenase"/>
    <property type="match status" value="1"/>
</dbReference>
<accession>A0A1Y2IR07</accession>
<dbReference type="SMART" id="SM00320">
    <property type="entry name" value="WD40"/>
    <property type="match status" value="5"/>
</dbReference>
<dbReference type="GO" id="GO:0046540">
    <property type="term" value="C:U4/U6 x U5 tri-snRNP complex"/>
    <property type="evidence" value="ECO:0007669"/>
    <property type="project" value="TreeGrafter"/>
</dbReference>
<dbReference type="AlphaFoldDB" id="A0A1Y2IR07"/>
<dbReference type="PANTHER" id="PTHR19846:SF0">
    <property type="entry name" value="PRE-MRNA PROCESSING FACTOR 4"/>
    <property type="match status" value="1"/>
</dbReference>